<evidence type="ECO:0000256" key="8">
    <source>
        <dbReference type="HAMAP-Rule" id="MF_00164"/>
    </source>
</evidence>
<dbReference type="InterPro" id="IPR035490">
    <property type="entry name" value="GlmS/FrlB_SIS"/>
</dbReference>
<dbReference type="PANTHER" id="PTHR10937">
    <property type="entry name" value="GLUCOSAMINE--FRUCTOSE-6-PHOSPHATE AMINOTRANSFERASE, ISOMERIZING"/>
    <property type="match status" value="1"/>
</dbReference>
<dbReference type="InterPro" id="IPR035466">
    <property type="entry name" value="GlmS/AgaS_SIS"/>
</dbReference>
<evidence type="ECO:0000256" key="2">
    <source>
        <dbReference type="ARBA" id="ARBA00012916"/>
    </source>
</evidence>
<dbReference type="SUPFAM" id="SSF53697">
    <property type="entry name" value="SIS domain"/>
    <property type="match status" value="1"/>
</dbReference>
<keyword evidence="4 8" id="KW-0032">Aminotransferase</keyword>
<comment type="subcellular location">
    <subcellularLocation>
        <location evidence="8">Cytoplasm</location>
    </subcellularLocation>
</comment>
<feature type="active site" description="For Fru-6P isomerization activity" evidence="8">
    <location>
        <position position="602"/>
    </location>
</feature>
<dbReference type="Pfam" id="PF01380">
    <property type="entry name" value="SIS"/>
    <property type="match status" value="2"/>
</dbReference>
<dbReference type="CDD" id="cd05008">
    <property type="entry name" value="SIS_GlmS_GlmD_1"/>
    <property type="match status" value="1"/>
</dbReference>
<name>A0ABY4PH17_9LACO</name>
<feature type="domain" description="SIS" evidence="10">
    <location>
        <begin position="288"/>
        <end position="427"/>
    </location>
</feature>
<dbReference type="InterPro" id="IPR047084">
    <property type="entry name" value="GFAT_N"/>
</dbReference>
<evidence type="ECO:0000313" key="12">
    <source>
        <dbReference type="Proteomes" id="UP000831859"/>
    </source>
</evidence>
<comment type="catalytic activity">
    <reaction evidence="1 8">
        <text>D-fructose 6-phosphate + L-glutamine = D-glucosamine 6-phosphate + L-glutamate</text>
        <dbReference type="Rhea" id="RHEA:13237"/>
        <dbReference type="ChEBI" id="CHEBI:29985"/>
        <dbReference type="ChEBI" id="CHEBI:58359"/>
        <dbReference type="ChEBI" id="CHEBI:58725"/>
        <dbReference type="ChEBI" id="CHEBI:61527"/>
        <dbReference type="EC" id="2.6.1.16"/>
    </reaction>
</comment>
<feature type="domain" description="SIS" evidence="10">
    <location>
        <begin position="455"/>
        <end position="597"/>
    </location>
</feature>
<protein>
    <recommendedName>
        <fullName evidence="3 8">Glutamine--fructose-6-phosphate aminotransferase [isomerizing]</fullName>
        <ecNumber evidence="2 8">2.6.1.16</ecNumber>
    </recommendedName>
    <alternativeName>
        <fullName evidence="8">D-fructose-6-phosphate amidotransferase</fullName>
    </alternativeName>
    <alternativeName>
        <fullName evidence="8">GFAT</fullName>
    </alternativeName>
    <alternativeName>
        <fullName evidence="8">Glucosamine-6-phosphate synthase</fullName>
    </alternativeName>
    <alternativeName>
        <fullName evidence="8">Hexosephosphate aminotransferase</fullName>
    </alternativeName>
    <alternativeName>
        <fullName evidence="8">L-glutamine--D-fructose-6-phosphate amidotransferase</fullName>
    </alternativeName>
</protein>
<dbReference type="SUPFAM" id="SSF56235">
    <property type="entry name" value="N-terminal nucleophile aminohydrolases (Ntn hydrolases)"/>
    <property type="match status" value="1"/>
</dbReference>
<evidence type="ECO:0000259" key="10">
    <source>
        <dbReference type="PROSITE" id="PS51464"/>
    </source>
</evidence>
<feature type="initiator methionine" description="Removed" evidence="8">
    <location>
        <position position="1"/>
    </location>
</feature>
<feature type="active site" description="Nucleophile; for GATase activity" evidence="8">
    <location>
        <position position="2"/>
    </location>
</feature>
<dbReference type="NCBIfam" id="NF001484">
    <property type="entry name" value="PRK00331.1"/>
    <property type="match status" value="1"/>
</dbReference>
<evidence type="ECO:0000256" key="7">
    <source>
        <dbReference type="ARBA" id="ARBA00022962"/>
    </source>
</evidence>
<evidence type="ECO:0000313" key="11">
    <source>
        <dbReference type="EMBL" id="UQS85106.1"/>
    </source>
</evidence>
<dbReference type="Gene3D" id="3.60.20.10">
    <property type="entry name" value="Glutamine Phosphoribosylpyrophosphate, subunit 1, domain 1"/>
    <property type="match status" value="1"/>
</dbReference>
<dbReference type="PROSITE" id="PS51464">
    <property type="entry name" value="SIS"/>
    <property type="match status" value="2"/>
</dbReference>
<dbReference type="InterPro" id="IPR005855">
    <property type="entry name" value="GFAT"/>
</dbReference>
<keyword evidence="12" id="KW-1185">Reference proteome</keyword>
<dbReference type="NCBIfam" id="TIGR01135">
    <property type="entry name" value="glmS"/>
    <property type="match status" value="1"/>
</dbReference>
<evidence type="ECO:0000256" key="1">
    <source>
        <dbReference type="ARBA" id="ARBA00001031"/>
    </source>
</evidence>
<dbReference type="PROSITE" id="PS51278">
    <property type="entry name" value="GATASE_TYPE_2"/>
    <property type="match status" value="1"/>
</dbReference>
<dbReference type="EC" id="2.6.1.16" evidence="2 8"/>
<accession>A0ABY4PH17</accession>
<dbReference type="HAMAP" id="MF_00164">
    <property type="entry name" value="GlmS"/>
    <property type="match status" value="1"/>
</dbReference>
<comment type="function">
    <text evidence="8">Catalyzes the first step in hexosamine metabolism, converting fructose-6P into glucosamine-6P using glutamine as a nitrogen source.</text>
</comment>
<feature type="domain" description="Glutamine amidotransferase type-2" evidence="9">
    <location>
        <begin position="2"/>
        <end position="221"/>
    </location>
</feature>
<evidence type="ECO:0000256" key="4">
    <source>
        <dbReference type="ARBA" id="ARBA00022576"/>
    </source>
</evidence>
<dbReference type="CDD" id="cd05009">
    <property type="entry name" value="SIS_GlmS_GlmD_2"/>
    <property type="match status" value="1"/>
</dbReference>
<evidence type="ECO:0000256" key="6">
    <source>
        <dbReference type="ARBA" id="ARBA00022737"/>
    </source>
</evidence>
<dbReference type="RefSeq" id="WP_249511085.1">
    <property type="nucleotide sequence ID" value="NZ_CP093362.1"/>
</dbReference>
<dbReference type="PANTHER" id="PTHR10937:SF0">
    <property type="entry name" value="GLUTAMINE--FRUCTOSE-6-PHOSPHATE TRANSAMINASE (ISOMERIZING)"/>
    <property type="match status" value="1"/>
</dbReference>
<dbReference type="Proteomes" id="UP000831859">
    <property type="component" value="Chromosome"/>
</dbReference>
<dbReference type="InterPro" id="IPR046348">
    <property type="entry name" value="SIS_dom_sf"/>
</dbReference>
<comment type="subunit">
    <text evidence="8">Homodimer.</text>
</comment>
<evidence type="ECO:0000259" key="9">
    <source>
        <dbReference type="PROSITE" id="PS51278"/>
    </source>
</evidence>
<sequence>MCGIVGVAGNKDAVNILINGLQKLEYRGYDSAGIYVSDKDGQDHLIKRTGAIANLKNAVGDDIRGTSGIGHTRWATHGGVTVENAHPHFSQDNRFYLVHNGVIENYEELKAKYLSDFTFTSQTDTEVVVQLVDYFATKENMNAKDAFLKTLSLLDSGSSYAFQLMDREEPDTIYVAKNKSPLLIGIGKDCNVVCSDSLAMLNVTHDFLELDDGDFVTVRPDSIEIQDKNGNLVENRKPFHVDIDASDTDKGTYPYYMLKEIDEQPNVMRKLSAEYLNADGIPEIEPELLKSIKQADRLYIVAAGTSYHAGLVGKNLFETMAQIPTEVHVASEFAYNMPLLSKNPFFIFLSQSGETADSREVLVNINKAGYKSLTITNVANSTLSRESNYTLLLHAGPEISVASTKAYTAQIAVEAILAKALGEADQIKEATEFNLKQQLGLVATGMQTIVDEKEVLNKLSKDYFVDANKAFYIGRGIDYFVSLESALKLKEISYIHAEGFASGELKHGTIALIENGTPVIGIITQSNTAGLTRSNLEETIARGSKAITIVTKSLSKDGDDIIVPDVNSMLTPLLSVIPAQLLAYYTSLNKGLDVDHPRNLAKSVTVQ</sequence>
<dbReference type="InterPro" id="IPR001347">
    <property type="entry name" value="SIS_dom"/>
</dbReference>
<dbReference type="CDD" id="cd00714">
    <property type="entry name" value="GFAT"/>
    <property type="match status" value="1"/>
</dbReference>
<keyword evidence="8" id="KW-0963">Cytoplasm</keyword>
<evidence type="ECO:0000256" key="3">
    <source>
        <dbReference type="ARBA" id="ARBA00016090"/>
    </source>
</evidence>
<dbReference type="GO" id="GO:0004360">
    <property type="term" value="F:glutamine-fructose-6-phosphate transaminase (isomerizing) activity"/>
    <property type="evidence" value="ECO:0007669"/>
    <property type="project" value="UniProtKB-EC"/>
</dbReference>
<dbReference type="InterPro" id="IPR029055">
    <property type="entry name" value="Ntn_hydrolases_N"/>
</dbReference>
<dbReference type="Gene3D" id="3.40.50.10490">
    <property type="entry name" value="Glucose-6-phosphate isomerase like protein, domain 1"/>
    <property type="match status" value="2"/>
</dbReference>
<dbReference type="EMBL" id="CP093362">
    <property type="protein sequence ID" value="UQS85106.1"/>
    <property type="molecule type" value="Genomic_DNA"/>
</dbReference>
<dbReference type="InterPro" id="IPR017932">
    <property type="entry name" value="GATase_2_dom"/>
</dbReference>
<proteinExistence type="inferred from homology"/>
<reference evidence="11 12" key="1">
    <citation type="journal article" date="2022" name="Int. J. Syst. Evol. Microbiol.">
        <title>Apilactobacillus apisilvae sp. nov., Nicolia spurrieriana gen. nov. sp. nov., Bombilactobacillus folatiphilus sp. nov. and Bombilactobacillus thymidiniphilus sp. nov., four new lactic acid bacterial isolates from stingless bees Tetragonula carbonaria and Austroplebeia australis.</title>
        <authorList>
            <person name="Oliphant S.A."/>
            <person name="Watson-Haigh N.S."/>
            <person name="Sumby K.M."/>
            <person name="Gardner J."/>
            <person name="Groom S."/>
            <person name="Jiranek V."/>
        </authorList>
    </citation>
    <scope>NUCLEOTIDE SEQUENCE [LARGE SCALE GENOMIC DNA]</scope>
    <source>
        <strain evidence="11 12">SG5_A10</strain>
    </source>
</reference>
<gene>
    <name evidence="8 11" type="primary">glmS</name>
    <name evidence="11" type="ORF">MOO46_00430</name>
</gene>
<evidence type="ECO:0000256" key="5">
    <source>
        <dbReference type="ARBA" id="ARBA00022679"/>
    </source>
</evidence>
<dbReference type="Pfam" id="PF13522">
    <property type="entry name" value="GATase_6"/>
    <property type="match status" value="1"/>
</dbReference>
<keyword evidence="5 8" id="KW-0808">Transferase</keyword>
<organism evidence="11 12">
    <name type="scientific">Apilactobacillus apisilvae</name>
    <dbReference type="NCBI Taxonomy" id="2923364"/>
    <lineage>
        <taxon>Bacteria</taxon>
        <taxon>Bacillati</taxon>
        <taxon>Bacillota</taxon>
        <taxon>Bacilli</taxon>
        <taxon>Lactobacillales</taxon>
        <taxon>Lactobacillaceae</taxon>
        <taxon>Apilactobacillus</taxon>
    </lineage>
</organism>
<keyword evidence="7" id="KW-0315">Glutamine amidotransferase</keyword>
<keyword evidence="6" id="KW-0677">Repeat</keyword>